<dbReference type="Proteomes" id="UP000287651">
    <property type="component" value="Unassembled WGS sequence"/>
</dbReference>
<proteinExistence type="predicted"/>
<evidence type="ECO:0000313" key="3">
    <source>
        <dbReference type="Proteomes" id="UP000287651"/>
    </source>
</evidence>
<organism evidence="2 3">
    <name type="scientific">Ensete ventricosum</name>
    <name type="common">Abyssinian banana</name>
    <name type="synonym">Musa ensete</name>
    <dbReference type="NCBI Taxonomy" id="4639"/>
    <lineage>
        <taxon>Eukaryota</taxon>
        <taxon>Viridiplantae</taxon>
        <taxon>Streptophyta</taxon>
        <taxon>Embryophyta</taxon>
        <taxon>Tracheophyta</taxon>
        <taxon>Spermatophyta</taxon>
        <taxon>Magnoliopsida</taxon>
        <taxon>Liliopsida</taxon>
        <taxon>Zingiberales</taxon>
        <taxon>Musaceae</taxon>
        <taxon>Ensete</taxon>
    </lineage>
</organism>
<dbReference type="AlphaFoldDB" id="A0A427BCF2"/>
<protein>
    <submittedName>
        <fullName evidence="2">Uncharacterized protein</fullName>
    </submittedName>
</protein>
<comment type="caution">
    <text evidence="2">The sequence shown here is derived from an EMBL/GenBank/DDBJ whole genome shotgun (WGS) entry which is preliminary data.</text>
</comment>
<feature type="region of interest" description="Disordered" evidence="1">
    <location>
        <begin position="56"/>
        <end position="90"/>
    </location>
</feature>
<accession>A0A427BCF2</accession>
<gene>
    <name evidence="2" type="ORF">B296_00003606</name>
</gene>
<sequence>MLGRSQVRTSGRGSDDAVGACREFVGGQPRFGRCCQELTKSSLEVCREVRRQVVRSSSGVRRKDVGSSSGIRQRESGAHWEFTGRMSGVR</sequence>
<name>A0A427BCF2_ENSVE</name>
<reference evidence="2 3" key="1">
    <citation type="journal article" date="2014" name="Agronomy (Basel)">
        <title>A Draft Genome Sequence for Ensete ventricosum, the Drought-Tolerant Tree Against Hunger.</title>
        <authorList>
            <person name="Harrison J."/>
            <person name="Moore K.A."/>
            <person name="Paszkiewicz K."/>
            <person name="Jones T."/>
            <person name="Grant M."/>
            <person name="Ambacheew D."/>
            <person name="Muzemil S."/>
            <person name="Studholme D.J."/>
        </authorList>
    </citation>
    <scope>NUCLEOTIDE SEQUENCE [LARGE SCALE GENOMIC DNA]</scope>
</reference>
<evidence type="ECO:0000313" key="2">
    <source>
        <dbReference type="EMBL" id="RRT86157.1"/>
    </source>
</evidence>
<dbReference type="EMBL" id="AMZH03000008">
    <property type="protein sequence ID" value="RRT86157.1"/>
    <property type="molecule type" value="Genomic_DNA"/>
</dbReference>
<evidence type="ECO:0000256" key="1">
    <source>
        <dbReference type="SAM" id="MobiDB-lite"/>
    </source>
</evidence>